<keyword evidence="9" id="KW-1185">Reference proteome</keyword>
<feature type="region of interest" description="Disordered" evidence="6">
    <location>
        <begin position="1"/>
        <end position="21"/>
    </location>
</feature>
<dbReference type="STRING" id="1381753.V2X4I9"/>
<dbReference type="PANTHER" id="PTHR12841:SF6">
    <property type="entry name" value="PROTEIN UNC-50 HOMOLOG"/>
    <property type="match status" value="1"/>
</dbReference>
<evidence type="ECO:0000256" key="5">
    <source>
        <dbReference type="ARBA" id="ARBA00023136"/>
    </source>
</evidence>
<dbReference type="PANTHER" id="PTHR12841">
    <property type="entry name" value="PROTEIN UNC-50 HOMOLOG"/>
    <property type="match status" value="1"/>
</dbReference>
<evidence type="ECO:0000256" key="1">
    <source>
        <dbReference type="ARBA" id="ARBA00004141"/>
    </source>
</evidence>
<dbReference type="HOGENOM" id="CLU_066239_1_2_1"/>
<keyword evidence="5 7" id="KW-0472">Membrane</keyword>
<feature type="transmembrane region" description="Helical" evidence="7">
    <location>
        <begin position="250"/>
        <end position="271"/>
    </location>
</feature>
<evidence type="ECO:0000313" key="9">
    <source>
        <dbReference type="Proteomes" id="UP000017559"/>
    </source>
</evidence>
<protein>
    <recommendedName>
        <fullName evidence="10">UNC-50-like protein</fullName>
    </recommendedName>
</protein>
<keyword evidence="3 7" id="KW-0812">Transmembrane</keyword>
<evidence type="ECO:0000313" key="8">
    <source>
        <dbReference type="EMBL" id="ESK87671.1"/>
    </source>
</evidence>
<feature type="transmembrane region" description="Helical" evidence="7">
    <location>
        <begin position="87"/>
        <end position="106"/>
    </location>
</feature>
<organism evidence="8 9">
    <name type="scientific">Moniliophthora roreri (strain MCA 2997)</name>
    <name type="common">Cocoa frosty pod rot fungus</name>
    <name type="synonym">Crinipellis roreri</name>
    <dbReference type="NCBI Taxonomy" id="1381753"/>
    <lineage>
        <taxon>Eukaryota</taxon>
        <taxon>Fungi</taxon>
        <taxon>Dikarya</taxon>
        <taxon>Basidiomycota</taxon>
        <taxon>Agaricomycotina</taxon>
        <taxon>Agaricomycetes</taxon>
        <taxon>Agaricomycetidae</taxon>
        <taxon>Agaricales</taxon>
        <taxon>Marasmiineae</taxon>
        <taxon>Marasmiaceae</taxon>
        <taxon>Moniliophthora</taxon>
    </lineage>
</organism>
<evidence type="ECO:0008006" key="10">
    <source>
        <dbReference type="Google" id="ProtNLM"/>
    </source>
</evidence>
<comment type="subcellular location">
    <subcellularLocation>
        <location evidence="1">Membrane</location>
        <topology evidence="1">Multi-pass membrane protein</topology>
    </subcellularLocation>
</comment>
<evidence type="ECO:0000256" key="3">
    <source>
        <dbReference type="ARBA" id="ARBA00022692"/>
    </source>
</evidence>
<keyword evidence="4 7" id="KW-1133">Transmembrane helix</keyword>
<dbReference type="OrthoDB" id="10027013at2759"/>
<feature type="transmembrane region" description="Helical" evidence="7">
    <location>
        <begin position="207"/>
        <end position="230"/>
    </location>
</feature>
<dbReference type="Pfam" id="PF05216">
    <property type="entry name" value="UNC-50"/>
    <property type="match status" value="1"/>
</dbReference>
<dbReference type="Proteomes" id="UP000017559">
    <property type="component" value="Unassembled WGS sequence"/>
</dbReference>
<comment type="caution">
    <text evidence="8">The sequence shown here is derived from an EMBL/GenBank/DDBJ whole genome shotgun (WGS) entry which is preliminary data.</text>
</comment>
<feature type="transmembrane region" description="Helical" evidence="7">
    <location>
        <begin position="118"/>
        <end position="140"/>
    </location>
</feature>
<sequence length="273" mass="31358">MDSPLPSYSRPLTQSTSYANGFSPRVQSQSITQRIPLVFRRLHRFKQMDFEQAAWQLTYLCLAPRRVYRNVYFHKQTKNQWARDDPAILVLIGACLAVAAIAWSLVYSYSVFEAIELVFLMITRDFLLSGIVVATVLWLLCNRLLVQLTPTSQYTTTTSDSRVEWAYAFDVHTNAFFPLFLTLYVAQLFLLPIVLRGEKDRQQNWVCMWVGNTLWVGGFAQYIYGIYLGLNALPFLTHSELLLSPLLPLFTAYVVSLLGFPIARHVLGWYFGS</sequence>
<gene>
    <name evidence="8" type="ORF">Moror_1893</name>
</gene>
<evidence type="ECO:0000256" key="2">
    <source>
        <dbReference type="ARBA" id="ARBA00006293"/>
    </source>
</evidence>
<evidence type="ECO:0000256" key="7">
    <source>
        <dbReference type="SAM" id="Phobius"/>
    </source>
</evidence>
<evidence type="ECO:0000256" key="6">
    <source>
        <dbReference type="SAM" id="MobiDB-lite"/>
    </source>
</evidence>
<feature type="transmembrane region" description="Helical" evidence="7">
    <location>
        <begin position="175"/>
        <end position="195"/>
    </location>
</feature>
<proteinExistence type="inferred from homology"/>
<feature type="compositionally biased region" description="Polar residues" evidence="6">
    <location>
        <begin position="10"/>
        <end position="21"/>
    </location>
</feature>
<comment type="similarity">
    <text evidence="2">Belongs to the unc-50 family.</text>
</comment>
<dbReference type="AlphaFoldDB" id="V2X4I9"/>
<evidence type="ECO:0000256" key="4">
    <source>
        <dbReference type="ARBA" id="ARBA00022989"/>
    </source>
</evidence>
<name>V2X4I9_MONRO</name>
<dbReference type="KEGG" id="mrr:Moror_1893"/>
<dbReference type="GO" id="GO:0000139">
    <property type="term" value="C:Golgi membrane"/>
    <property type="evidence" value="ECO:0007669"/>
    <property type="project" value="TreeGrafter"/>
</dbReference>
<reference evidence="8 9" key="1">
    <citation type="journal article" date="2014" name="BMC Genomics">
        <title>Genome and secretome analysis of the hemibiotrophic fungal pathogen, Moniliophthora roreri, which causes frosty pod rot disease of cacao: mechanisms of the biotrophic and necrotrophic phases.</title>
        <authorList>
            <person name="Meinhardt L.W."/>
            <person name="Costa G.G.L."/>
            <person name="Thomazella D.P.T."/>
            <person name="Teixeira P.J.P.L."/>
            <person name="Carazzolle M.F."/>
            <person name="Schuster S.C."/>
            <person name="Carlson J.E."/>
            <person name="Guiltinan M.J."/>
            <person name="Mieczkowski P."/>
            <person name="Farmer A."/>
            <person name="Ramaraj T."/>
            <person name="Crozier J."/>
            <person name="Davis R.E."/>
            <person name="Shao J."/>
            <person name="Melnick R.L."/>
            <person name="Pereira G.A.G."/>
            <person name="Bailey B.A."/>
        </authorList>
    </citation>
    <scope>NUCLEOTIDE SEQUENCE [LARGE SCALE GENOMIC DNA]</scope>
    <source>
        <strain evidence="8 9">MCA 2997</strain>
    </source>
</reference>
<dbReference type="EMBL" id="AWSO01000756">
    <property type="protein sequence ID" value="ESK87671.1"/>
    <property type="molecule type" value="Genomic_DNA"/>
</dbReference>
<dbReference type="InterPro" id="IPR007881">
    <property type="entry name" value="UNC-50"/>
</dbReference>
<accession>V2X4I9</accession>